<keyword evidence="10 18" id="KW-0067">ATP-binding</keyword>
<evidence type="ECO:0000256" key="15">
    <source>
        <dbReference type="ARBA" id="ARBA00023180"/>
    </source>
</evidence>
<evidence type="ECO:0000313" key="19">
    <source>
        <dbReference type="EMBL" id="PKI79317.1"/>
    </source>
</evidence>
<dbReference type="InterPro" id="IPR036426">
    <property type="entry name" value="Bulb-type_lectin_dom_sf"/>
</dbReference>
<proteinExistence type="inferred from homology"/>
<evidence type="ECO:0000256" key="17">
    <source>
        <dbReference type="ARBA" id="ARBA00048679"/>
    </source>
</evidence>
<keyword evidence="20" id="KW-1185">Reference proteome</keyword>
<evidence type="ECO:0000256" key="3">
    <source>
        <dbReference type="ARBA" id="ARBA00022536"/>
    </source>
</evidence>
<keyword evidence="7" id="KW-0430">Lectin</keyword>
<comment type="caution">
    <text evidence="19">The sequence shown here is derived from an EMBL/GenBank/DDBJ whole genome shotgun (WGS) entry which is preliminary data.</text>
</comment>
<keyword evidence="2 18" id="KW-0723">Serine/threonine-protein kinase</keyword>
<dbReference type="PROSITE" id="PS50927">
    <property type="entry name" value="BULB_LECTIN"/>
    <property type="match status" value="1"/>
</dbReference>
<evidence type="ECO:0000256" key="6">
    <source>
        <dbReference type="ARBA" id="ARBA00022729"/>
    </source>
</evidence>
<dbReference type="GO" id="GO:0048544">
    <property type="term" value="P:recognition of pollen"/>
    <property type="evidence" value="ECO:0007669"/>
    <property type="project" value="InterPro"/>
</dbReference>
<dbReference type="GO" id="GO:0004674">
    <property type="term" value="F:protein serine/threonine kinase activity"/>
    <property type="evidence" value="ECO:0007669"/>
    <property type="project" value="UniProtKB-KW"/>
</dbReference>
<dbReference type="Pfam" id="PF01453">
    <property type="entry name" value="B_lectin"/>
    <property type="match status" value="1"/>
</dbReference>
<dbReference type="Proteomes" id="UP000233551">
    <property type="component" value="Unassembled WGS sequence"/>
</dbReference>
<dbReference type="PROSITE" id="PS00107">
    <property type="entry name" value="PROTEIN_KINASE_ATP"/>
    <property type="match status" value="1"/>
</dbReference>
<dbReference type="Gene3D" id="1.10.510.10">
    <property type="entry name" value="Transferase(Phosphotransferase) domain 1"/>
    <property type="match status" value="1"/>
</dbReference>
<dbReference type="SMART" id="SM00108">
    <property type="entry name" value="B_lectin"/>
    <property type="match status" value="1"/>
</dbReference>
<dbReference type="SUPFAM" id="SSF51110">
    <property type="entry name" value="alpha-D-mannose-specific plant lectins"/>
    <property type="match status" value="2"/>
</dbReference>
<dbReference type="InterPro" id="IPR051343">
    <property type="entry name" value="G-type_lectin_kinases/EP1-like"/>
</dbReference>
<gene>
    <name evidence="19" type="ORF">CRG98_000262</name>
</gene>
<comment type="similarity">
    <text evidence="18">Belongs to the protein kinase superfamily. Ser/Thr protein kinase family.</text>
</comment>
<evidence type="ECO:0000256" key="12">
    <source>
        <dbReference type="ARBA" id="ARBA00023136"/>
    </source>
</evidence>
<dbReference type="InterPro" id="IPR000719">
    <property type="entry name" value="Prot_kinase_dom"/>
</dbReference>
<dbReference type="GO" id="GO:0016020">
    <property type="term" value="C:membrane"/>
    <property type="evidence" value="ECO:0007669"/>
    <property type="project" value="UniProtKB-SubCell"/>
</dbReference>
<dbReference type="Pfam" id="PF07714">
    <property type="entry name" value="PK_Tyr_Ser-Thr"/>
    <property type="match status" value="1"/>
</dbReference>
<keyword evidence="11" id="KW-1133">Transmembrane helix</keyword>
<protein>
    <recommendedName>
        <fullName evidence="18">Receptor-like serine/threonine-protein kinase</fullName>
        <ecNumber evidence="18">2.7.11.1</ecNumber>
    </recommendedName>
</protein>
<evidence type="ECO:0000256" key="1">
    <source>
        <dbReference type="ARBA" id="ARBA00004479"/>
    </source>
</evidence>
<comment type="catalytic activity">
    <reaction evidence="17 18">
        <text>L-seryl-[protein] + ATP = O-phospho-L-seryl-[protein] + ADP + H(+)</text>
        <dbReference type="Rhea" id="RHEA:17989"/>
        <dbReference type="Rhea" id="RHEA-COMP:9863"/>
        <dbReference type="Rhea" id="RHEA-COMP:11604"/>
        <dbReference type="ChEBI" id="CHEBI:15378"/>
        <dbReference type="ChEBI" id="CHEBI:29999"/>
        <dbReference type="ChEBI" id="CHEBI:30616"/>
        <dbReference type="ChEBI" id="CHEBI:83421"/>
        <dbReference type="ChEBI" id="CHEBI:456216"/>
        <dbReference type="EC" id="2.7.11.1"/>
    </reaction>
</comment>
<dbReference type="InterPro" id="IPR017441">
    <property type="entry name" value="Protein_kinase_ATP_BS"/>
</dbReference>
<evidence type="ECO:0000256" key="9">
    <source>
        <dbReference type="ARBA" id="ARBA00022777"/>
    </source>
</evidence>
<dbReference type="PROSITE" id="PS50011">
    <property type="entry name" value="PROTEIN_KINASE_DOM"/>
    <property type="match status" value="1"/>
</dbReference>
<dbReference type="Gene3D" id="2.90.10.10">
    <property type="entry name" value="Bulb-type lectin domain"/>
    <property type="match status" value="2"/>
</dbReference>
<keyword evidence="12" id="KW-0472">Membrane</keyword>
<organism evidence="19 20">
    <name type="scientific">Punica granatum</name>
    <name type="common">Pomegranate</name>
    <dbReference type="NCBI Taxonomy" id="22663"/>
    <lineage>
        <taxon>Eukaryota</taxon>
        <taxon>Viridiplantae</taxon>
        <taxon>Streptophyta</taxon>
        <taxon>Embryophyta</taxon>
        <taxon>Tracheophyta</taxon>
        <taxon>Spermatophyta</taxon>
        <taxon>Magnoliopsida</taxon>
        <taxon>eudicotyledons</taxon>
        <taxon>Gunneridae</taxon>
        <taxon>Pentapetalae</taxon>
        <taxon>rosids</taxon>
        <taxon>malvids</taxon>
        <taxon>Myrtales</taxon>
        <taxon>Lythraceae</taxon>
        <taxon>Punica</taxon>
    </lineage>
</organism>
<evidence type="ECO:0000256" key="10">
    <source>
        <dbReference type="ARBA" id="ARBA00022840"/>
    </source>
</evidence>
<dbReference type="FunFam" id="1.10.510.10:FF:000237">
    <property type="entry name" value="G-type lectin S-receptor-like serine/threonine-protein kinase"/>
    <property type="match status" value="1"/>
</dbReference>
<reference evidence="19 20" key="1">
    <citation type="submission" date="2017-11" db="EMBL/GenBank/DDBJ databases">
        <title>De-novo sequencing of pomegranate (Punica granatum L.) genome.</title>
        <authorList>
            <person name="Akparov Z."/>
            <person name="Amiraslanov A."/>
            <person name="Hajiyeva S."/>
            <person name="Abbasov M."/>
            <person name="Kaur K."/>
            <person name="Hamwieh A."/>
            <person name="Solovyev V."/>
            <person name="Salamov A."/>
            <person name="Braich B."/>
            <person name="Kosarev P."/>
            <person name="Mahmoud A."/>
            <person name="Hajiyev E."/>
            <person name="Babayeva S."/>
            <person name="Izzatullayeva V."/>
            <person name="Mammadov A."/>
            <person name="Mammadov A."/>
            <person name="Sharifova S."/>
            <person name="Ojaghi J."/>
            <person name="Eynullazada K."/>
            <person name="Bayramov B."/>
            <person name="Abdulazimova A."/>
            <person name="Shahmuradov I."/>
        </authorList>
    </citation>
    <scope>NUCLEOTIDE SEQUENCE [LARGE SCALE GENOMIC DNA]</scope>
    <source>
        <strain evidence="20">cv. AG2017</strain>
        <tissue evidence="19">Leaf</tissue>
    </source>
</reference>
<dbReference type="InterPro" id="IPR011009">
    <property type="entry name" value="Kinase-like_dom_sf"/>
</dbReference>
<dbReference type="InterPro" id="IPR008271">
    <property type="entry name" value="Ser/Thr_kinase_AS"/>
</dbReference>
<evidence type="ECO:0000313" key="20">
    <source>
        <dbReference type="Proteomes" id="UP000233551"/>
    </source>
</evidence>
<dbReference type="InterPro" id="IPR001480">
    <property type="entry name" value="Bulb-type_lectin_dom"/>
</dbReference>
<keyword evidence="8 18" id="KW-0547">Nucleotide-binding</keyword>
<dbReference type="CDD" id="cd14066">
    <property type="entry name" value="STKc_IRAK"/>
    <property type="match status" value="1"/>
</dbReference>
<dbReference type="FunFam" id="2.90.10.10:FF:000026">
    <property type="entry name" value="Serine/threonine-protein kinase"/>
    <property type="match status" value="1"/>
</dbReference>
<keyword evidence="6" id="KW-0732">Signal</keyword>
<dbReference type="GO" id="GO:0005524">
    <property type="term" value="F:ATP binding"/>
    <property type="evidence" value="ECO:0007669"/>
    <property type="project" value="UniProtKB-UniRule"/>
</dbReference>
<dbReference type="SMART" id="SM00220">
    <property type="entry name" value="S_TKc"/>
    <property type="match status" value="1"/>
</dbReference>
<dbReference type="PROSITE" id="PS00108">
    <property type="entry name" value="PROTEIN_KINASE_ST"/>
    <property type="match status" value="1"/>
</dbReference>
<evidence type="ECO:0000256" key="13">
    <source>
        <dbReference type="ARBA" id="ARBA00023157"/>
    </source>
</evidence>
<sequence>MAPCQIILLSLLILCHPAVGVEQKNFARISLGSKLSPIMKQTSWSSPSRRFEFGFYNERDGFKVGIWLTGKSQTIEKTITWTANRDDDPVSPNSTIELTPDGKLVLKTGLGSHELIADISGVASYASMSDSGNFCLHDNESRIIWDSFNFPTDTLLGGQVLPPGSELVSSVSQEVHSTGQFRLSMQSDGNLVMYPVHTLAVGVDAYWSSDTAGDNGIHLYLNFTGKLALINSSNSRTVKTIEGGDSVVTSYDRDSSNYEYGASSTAGLLSYDSSVIYRGTLQHDGLFKLFSHVFYEKGDYGTSLEWKVPDDQCEVKRFCSFNSYCTKNDDTPVCRCIPGTDFVDGVEESSPARLGCQRNFTEEFCAGPISNASSINIFTMEDMTWDDPPYSTAKMGKEDCINSCLEDCNCEVALFNDEGYCKKQKLPLIYAKRDQKNPSTAIFKVGMKGLRSKNMTDIASPLPDLQPPPKVIESKGSTVLLLVVTLGLVTSSCTALIVAGIFFFKLRIFEYEELLDCGGNEMGLGGELTLRSFSYKELKRATNGFKEELGKGSFGSVYKGTLHRGRRKTIAVKRLEKVVTEGEREFRAEMRVIGRTHHKNLVRLLGYCAEQSKRLLVYEYMSNGSLADILFRSERRPEWTERVRIALDIARGILYLHEGCDTPIIHCDIKPQNILMDEFWTAKISDFGLAKLLMPDQTRTFTIVRGTRGYLAPEWNQNIPISVKADVYSFGVMLLEIVCCRKNMEVNISRPDEIVLASWVYKNFRAREVEKVVKGEEVDKKSLEKLVTVGLWCIQDEPALRPSMKSVVMMLEGVTEVSIPPCPSAANTFN</sequence>
<comment type="catalytic activity">
    <reaction evidence="16 18">
        <text>L-threonyl-[protein] + ATP = O-phospho-L-threonyl-[protein] + ADP + H(+)</text>
        <dbReference type="Rhea" id="RHEA:46608"/>
        <dbReference type="Rhea" id="RHEA-COMP:11060"/>
        <dbReference type="Rhea" id="RHEA-COMP:11605"/>
        <dbReference type="ChEBI" id="CHEBI:15378"/>
        <dbReference type="ChEBI" id="CHEBI:30013"/>
        <dbReference type="ChEBI" id="CHEBI:30616"/>
        <dbReference type="ChEBI" id="CHEBI:61977"/>
        <dbReference type="ChEBI" id="CHEBI:456216"/>
        <dbReference type="EC" id="2.7.11.1"/>
    </reaction>
</comment>
<dbReference type="PIRSF" id="PIRSF000641">
    <property type="entry name" value="SRK"/>
    <property type="match status" value="1"/>
</dbReference>
<dbReference type="PANTHER" id="PTHR47976:SF27">
    <property type="entry name" value="RECEPTOR-LIKE SERINE_THREONINE-PROTEIN KINASE"/>
    <property type="match status" value="1"/>
</dbReference>
<keyword evidence="3" id="KW-0245">EGF-like domain</keyword>
<evidence type="ECO:0000256" key="8">
    <source>
        <dbReference type="ARBA" id="ARBA00022741"/>
    </source>
</evidence>
<dbReference type="AlphaFoldDB" id="A0A2I0LF51"/>
<dbReference type="InterPro" id="IPR000858">
    <property type="entry name" value="S_locus_glycoprot_dom"/>
</dbReference>
<keyword evidence="14" id="KW-0675">Receptor</keyword>
<keyword evidence="4 18" id="KW-0808">Transferase</keyword>
<evidence type="ECO:0000256" key="5">
    <source>
        <dbReference type="ARBA" id="ARBA00022692"/>
    </source>
</evidence>
<keyword evidence="5" id="KW-0812">Transmembrane</keyword>
<evidence type="ECO:0000256" key="14">
    <source>
        <dbReference type="ARBA" id="ARBA00023170"/>
    </source>
</evidence>
<evidence type="ECO:0000256" key="16">
    <source>
        <dbReference type="ARBA" id="ARBA00047899"/>
    </source>
</evidence>
<dbReference type="InterPro" id="IPR001245">
    <property type="entry name" value="Ser-Thr/Tyr_kinase_cat_dom"/>
</dbReference>
<dbReference type="EC" id="2.7.11.1" evidence="18"/>
<evidence type="ECO:0000256" key="7">
    <source>
        <dbReference type="ARBA" id="ARBA00022734"/>
    </source>
</evidence>
<evidence type="ECO:0000256" key="4">
    <source>
        <dbReference type="ARBA" id="ARBA00022679"/>
    </source>
</evidence>
<keyword evidence="15" id="KW-0325">Glycoprotein</keyword>
<dbReference type="STRING" id="22663.A0A2I0LF51"/>
<dbReference type="EMBL" id="PGOL01000010">
    <property type="protein sequence ID" value="PKI79317.1"/>
    <property type="molecule type" value="Genomic_DNA"/>
</dbReference>
<dbReference type="PANTHER" id="PTHR47976">
    <property type="entry name" value="G-TYPE LECTIN S-RECEPTOR-LIKE SERINE/THREONINE-PROTEIN KINASE SD2-5"/>
    <property type="match status" value="1"/>
</dbReference>
<evidence type="ECO:0000256" key="11">
    <source>
        <dbReference type="ARBA" id="ARBA00022989"/>
    </source>
</evidence>
<dbReference type="Gene3D" id="3.30.200.20">
    <property type="entry name" value="Phosphorylase Kinase, domain 1"/>
    <property type="match status" value="1"/>
</dbReference>
<evidence type="ECO:0000256" key="18">
    <source>
        <dbReference type="PIRNR" id="PIRNR000641"/>
    </source>
</evidence>
<keyword evidence="13" id="KW-1015">Disulfide bond</keyword>
<dbReference type="GeneID" id="116198665"/>
<dbReference type="GO" id="GO:0030246">
    <property type="term" value="F:carbohydrate binding"/>
    <property type="evidence" value="ECO:0007669"/>
    <property type="project" value="UniProtKB-KW"/>
</dbReference>
<dbReference type="FunFam" id="3.30.200.20:FF:000059">
    <property type="entry name" value="S-receptor-like serine/threonine-protein kinase"/>
    <property type="match status" value="1"/>
</dbReference>
<accession>A0A2I0LF51</accession>
<dbReference type="OrthoDB" id="1668230at2759"/>
<keyword evidence="9 18" id="KW-0418">Kinase</keyword>
<dbReference type="Pfam" id="PF00954">
    <property type="entry name" value="S_locus_glycop"/>
    <property type="match status" value="1"/>
</dbReference>
<comment type="subcellular location">
    <subcellularLocation>
        <location evidence="1">Membrane</location>
        <topology evidence="1">Single-pass type I membrane protein</topology>
    </subcellularLocation>
</comment>
<name>A0A2I0LF51_PUNGR</name>
<dbReference type="SUPFAM" id="SSF56112">
    <property type="entry name" value="Protein kinase-like (PK-like)"/>
    <property type="match status" value="1"/>
</dbReference>
<dbReference type="InterPro" id="IPR024171">
    <property type="entry name" value="SRK-like_kinase"/>
</dbReference>
<evidence type="ECO:0000256" key="2">
    <source>
        <dbReference type="ARBA" id="ARBA00022527"/>
    </source>
</evidence>